<dbReference type="PANTHER" id="PTHR43404:SF1">
    <property type="entry name" value="MNN4P"/>
    <property type="match status" value="1"/>
</dbReference>
<dbReference type="PANTHER" id="PTHR43404">
    <property type="entry name" value="LIPOPOLYSACCHARIDE CHOLINEPHOSPHOTRANSFERASE LICD"/>
    <property type="match status" value="1"/>
</dbReference>
<name>A0A7W9BN81_9RHOB</name>
<proteinExistence type="predicted"/>
<reference evidence="1 2" key="1">
    <citation type="submission" date="2020-08" db="EMBL/GenBank/DDBJ databases">
        <title>Genomic Encyclopedia of Type Strains, Phase IV (KMG-IV): sequencing the most valuable type-strain genomes for metagenomic binning, comparative biology and taxonomic classification.</title>
        <authorList>
            <person name="Goeker M."/>
        </authorList>
    </citation>
    <scope>NUCLEOTIDE SEQUENCE [LARGE SCALE GENOMIC DNA]</scope>
    <source>
        <strain evidence="1 2">DSM 101064</strain>
    </source>
</reference>
<protein>
    <submittedName>
        <fullName evidence="1">Phosphorylcholine metabolism protein LicD</fullName>
    </submittedName>
</protein>
<gene>
    <name evidence="1" type="ORF">FHS72_003250</name>
</gene>
<dbReference type="EMBL" id="JACIJM010000012">
    <property type="protein sequence ID" value="MBB5723605.1"/>
    <property type="molecule type" value="Genomic_DNA"/>
</dbReference>
<evidence type="ECO:0000313" key="1">
    <source>
        <dbReference type="EMBL" id="MBB5723605.1"/>
    </source>
</evidence>
<dbReference type="InterPro" id="IPR052942">
    <property type="entry name" value="LPS_cholinephosphotransferase"/>
</dbReference>
<dbReference type="AlphaFoldDB" id="A0A7W9BN81"/>
<dbReference type="RefSeq" id="WP_183530662.1">
    <property type="nucleotide sequence ID" value="NZ_JACIJM010000012.1"/>
</dbReference>
<evidence type="ECO:0000313" key="2">
    <source>
        <dbReference type="Proteomes" id="UP000535415"/>
    </source>
</evidence>
<organism evidence="1 2">
    <name type="scientific">Yoonia ponticola</name>
    <dbReference type="NCBI Taxonomy" id="1524255"/>
    <lineage>
        <taxon>Bacteria</taxon>
        <taxon>Pseudomonadati</taxon>
        <taxon>Pseudomonadota</taxon>
        <taxon>Alphaproteobacteria</taxon>
        <taxon>Rhodobacterales</taxon>
        <taxon>Paracoccaceae</taxon>
        <taxon>Yoonia</taxon>
    </lineage>
</organism>
<keyword evidence="2" id="KW-1185">Reference proteome</keyword>
<accession>A0A7W9BN81</accession>
<comment type="caution">
    <text evidence="1">The sequence shown here is derived from an EMBL/GenBank/DDBJ whole genome shotgun (WGS) entry which is preliminary data.</text>
</comment>
<dbReference type="Proteomes" id="UP000535415">
    <property type="component" value="Unassembled WGS sequence"/>
</dbReference>
<sequence>MKLYLPKSFKMMMLLNHNHGALVRGIAASLAYIMTLIVTRRHVLAAELAGCFWTKNDFKLGARRSAWYARRSWLKLDVSQDDFFDPTEGMNDTQLDGLERFIIARKRHLEPIVYAADRAFVAARRLDNNSDPAQRIPNMTAFKAACDALLVHRGETLPSTLKPKKPRKGDFPIEDAKQALDDFVTLFPLDQLPWFFVSGTFLGLVREKGFLAHDYDIDLGVFEDEIDIRATCAAILASDRFVLKKYDYHKSSLFNTDTTSTNPDVPYILKIIHTSGIHIDLFIHYRDTRVTPAIHWHGSSLHRWENSAFEVVPYAFYDHTVLGPADADRYLTENYGDWRTPVTEFNCTTDTPNLVLVPHPIAVVIFLKRYVFNKAFDPAAANQLEAELRTNGFLVDGPDGALQFSGDLFAN</sequence>